<organism evidence="2">
    <name type="scientific">bioreactor metagenome</name>
    <dbReference type="NCBI Taxonomy" id="1076179"/>
    <lineage>
        <taxon>unclassified sequences</taxon>
        <taxon>metagenomes</taxon>
        <taxon>ecological metagenomes</taxon>
    </lineage>
</organism>
<reference evidence="2" key="1">
    <citation type="submission" date="2019-08" db="EMBL/GenBank/DDBJ databases">
        <authorList>
            <person name="Kucharzyk K."/>
            <person name="Murdoch R.W."/>
            <person name="Higgins S."/>
            <person name="Loffler F."/>
        </authorList>
    </citation>
    <scope>NUCLEOTIDE SEQUENCE</scope>
</reference>
<accession>A0A644ZL87</accession>
<dbReference type="Gene3D" id="2.170.130.10">
    <property type="entry name" value="TonB-dependent receptor, plug domain"/>
    <property type="match status" value="1"/>
</dbReference>
<name>A0A644ZL87_9ZZZZ</name>
<proteinExistence type="predicted"/>
<feature type="region of interest" description="Disordered" evidence="1">
    <location>
        <begin position="54"/>
        <end position="78"/>
    </location>
</feature>
<evidence type="ECO:0000256" key="1">
    <source>
        <dbReference type="SAM" id="MobiDB-lite"/>
    </source>
</evidence>
<evidence type="ECO:0000313" key="2">
    <source>
        <dbReference type="EMBL" id="MPM41108.1"/>
    </source>
</evidence>
<dbReference type="PROSITE" id="PS52016">
    <property type="entry name" value="TONB_DEPENDENT_REC_3"/>
    <property type="match status" value="1"/>
</dbReference>
<dbReference type="AlphaFoldDB" id="A0A644ZL87"/>
<evidence type="ECO:0008006" key="3">
    <source>
        <dbReference type="Google" id="ProtNLM"/>
    </source>
</evidence>
<sequence length="190" mass="21651">MKKNKTTKRIKWSYSIAFLLLFLAMTALSASKLNASITEEKGGESVEKEMIEVEPVQQEPVQQEPVQQEPIRQETRDSVKVKENSIPLNQSKRGLVPKDSMNAEFFINFISRKNNGNNPQKDPMIFLDGKRISSQEFSRINKDNIKSFSVLKDKDAIKTYGDEAKNGVIQIMTKNPKDSIKVKENFTPLN</sequence>
<dbReference type="SUPFAM" id="SSF56935">
    <property type="entry name" value="Porins"/>
    <property type="match status" value="1"/>
</dbReference>
<dbReference type="InterPro" id="IPR037066">
    <property type="entry name" value="Plug_dom_sf"/>
</dbReference>
<gene>
    <name evidence="2" type="ORF">SDC9_87758</name>
</gene>
<comment type="caution">
    <text evidence="2">The sequence shown here is derived from an EMBL/GenBank/DDBJ whole genome shotgun (WGS) entry which is preliminary data.</text>
</comment>
<dbReference type="EMBL" id="VSSQ01009250">
    <property type="protein sequence ID" value="MPM41108.1"/>
    <property type="molecule type" value="Genomic_DNA"/>
</dbReference>
<protein>
    <recommendedName>
        <fullName evidence="3">TonB-dependent receptor plug domain-containing protein</fullName>
    </recommendedName>
</protein>
<feature type="compositionally biased region" description="Low complexity" evidence="1">
    <location>
        <begin position="54"/>
        <end position="70"/>
    </location>
</feature>
<dbReference type="InterPro" id="IPR039426">
    <property type="entry name" value="TonB-dep_rcpt-like"/>
</dbReference>